<evidence type="ECO:0000313" key="1">
    <source>
        <dbReference type="EMBL" id="AKB52000.1"/>
    </source>
</evidence>
<dbReference type="AlphaFoldDB" id="A0A0E3QNK2"/>
<reference evidence="1 2" key="1">
    <citation type="submission" date="2014-07" db="EMBL/GenBank/DDBJ databases">
        <title>Methanogenic archaea and the global carbon cycle.</title>
        <authorList>
            <person name="Henriksen J.R."/>
            <person name="Luke J."/>
            <person name="Reinhart S."/>
            <person name="Benedict M.N."/>
            <person name="Youngblut N.D."/>
            <person name="Metcalf M.E."/>
            <person name="Whitaker R.J."/>
            <person name="Metcalf W.W."/>
        </authorList>
    </citation>
    <scope>NUCLEOTIDE SEQUENCE [LARGE SCALE GENOMIC DNA]</scope>
    <source>
        <strain evidence="1 2">Wiesmoor</strain>
    </source>
</reference>
<name>A0A0E3QNK2_METBA</name>
<organism evidence="1 2">
    <name type="scientific">Methanosarcina barkeri str. Wiesmoor</name>
    <dbReference type="NCBI Taxonomy" id="1434109"/>
    <lineage>
        <taxon>Archaea</taxon>
        <taxon>Methanobacteriati</taxon>
        <taxon>Methanobacteriota</taxon>
        <taxon>Stenosarchaea group</taxon>
        <taxon>Methanomicrobia</taxon>
        <taxon>Methanosarcinales</taxon>
        <taxon>Methanosarcinaceae</taxon>
        <taxon>Methanosarcina</taxon>
    </lineage>
</organism>
<dbReference type="HOGENOM" id="CLU_1665495_0_0_2"/>
<gene>
    <name evidence="1" type="ORF">MSBRW_2747</name>
</gene>
<dbReference type="Proteomes" id="UP000033038">
    <property type="component" value="Chromosome"/>
</dbReference>
<sequence>MSLSHGNVVCSELTVAAPWVVDIQSGRVGTRCIVGITGVPRSAVHSSVVVEVPGQSVRTHTRIGELYRERCTAENGVGRKVSGWGAYWITRLASPTRCGEAGSVLTVVHHQIGTIIVPVATSTRCVALGLKHHGVQGGAVTDRVAGNRRKPVANSYRF</sequence>
<evidence type="ECO:0000313" key="2">
    <source>
        <dbReference type="Proteomes" id="UP000033038"/>
    </source>
</evidence>
<dbReference type="KEGG" id="mbw:MSBRW_2747"/>
<dbReference type="EMBL" id="CP009526">
    <property type="protein sequence ID" value="AKB52000.1"/>
    <property type="molecule type" value="Genomic_DNA"/>
</dbReference>
<protein>
    <submittedName>
        <fullName evidence="1">Uncharacterized protein</fullName>
    </submittedName>
</protein>
<accession>A0A0E3QNK2</accession>
<proteinExistence type="predicted"/>